<dbReference type="Gene3D" id="3.40.50.1700">
    <property type="entry name" value="Glycoside hydrolase family 3 C-terminal domain"/>
    <property type="match status" value="1"/>
</dbReference>
<accession>A0A926HRL9</accession>
<keyword evidence="7" id="KW-1185">Reference proteome</keyword>
<dbReference type="InterPro" id="IPR036962">
    <property type="entry name" value="Glyco_hydro_3_N_sf"/>
</dbReference>
<dbReference type="Gene3D" id="3.20.20.300">
    <property type="entry name" value="Glycoside hydrolase, family 3, N-terminal domain"/>
    <property type="match status" value="1"/>
</dbReference>
<dbReference type="InterPro" id="IPR002772">
    <property type="entry name" value="Glyco_hydro_3_C"/>
</dbReference>
<dbReference type="PROSITE" id="PS00775">
    <property type="entry name" value="GLYCOSYL_HYDROL_F3"/>
    <property type="match status" value="1"/>
</dbReference>
<dbReference type="Gene3D" id="2.60.40.10">
    <property type="entry name" value="Immunoglobulins"/>
    <property type="match status" value="1"/>
</dbReference>
<dbReference type="GO" id="GO:0008422">
    <property type="term" value="F:beta-glucosidase activity"/>
    <property type="evidence" value="ECO:0007669"/>
    <property type="project" value="UniProtKB-ARBA"/>
</dbReference>
<dbReference type="Pfam" id="PF14310">
    <property type="entry name" value="Fn3-like"/>
    <property type="match status" value="1"/>
</dbReference>
<dbReference type="InterPro" id="IPR001764">
    <property type="entry name" value="Glyco_hydro_3_N"/>
</dbReference>
<keyword evidence="4" id="KW-0326">Glycosidase</keyword>
<dbReference type="FunFam" id="2.60.40.10:FF:000495">
    <property type="entry name" value="Periplasmic beta-glucosidase"/>
    <property type="match status" value="1"/>
</dbReference>
<evidence type="ECO:0000313" key="7">
    <source>
        <dbReference type="Proteomes" id="UP000651482"/>
    </source>
</evidence>
<protein>
    <submittedName>
        <fullName evidence="6">Glycoside hydrolase family 3 C-terminal domain-containing protein</fullName>
    </submittedName>
</protein>
<proteinExistence type="inferred from homology"/>
<keyword evidence="2 4" id="KW-0378">Hydrolase</keyword>
<sequence>MTVKLKDRASIPAVIAEMTLEEKALFVTGDSAFTTFGIERLGIPSARVLDGGTGVNFYQYYTDICNHIYERGDAKGTSLRRQVSANKMMNILENLLTPEKMDEDSRKIYDLIEKDMDEIYPGHKLPGCFPPGMLLGATWDPETVYLCGNAVAKEMDAYKVDMVLGSPNVNIHRDPRNGRVFEGYSEDPCLTVKLAPEFVKGVQDEGLVANVKHFAANNQETHRQNVDEQIPLRALYEIYFPGFKACVQDGGVKSLMSAYNKINGTACAMNPWLLIDVLRKEWGYEGMVVSDWGAAYDKADAVRAGNDLDMPGKRDVTPIIEAVKNGTLDEKALDEAVKNLLVMLLDMPVMKGHRNFDIDREYSREAAFRSAAEGIVLLKNDGLLPLAKGAKLSFIGEHSMQFVESGGGSAVVYTDQSTSMVKESEAITGKENVVFGRIDEASDVVVITAIANGQEGSDRPDMDLEPEEKAMLLAAVREAKEKGKKVVVVLNVAGPVDVRDYVDDCDAMFCVFFPGMEGGRVTAKMLFGEVNPSGKLPLTFPKRYQDCPTYGNFPGCAGEVTYGEGIFVGYRYYDYKDVDPMFPFGFGLSYTTFEIGNLRLDRDTMDMDCGESITAAVTVKNTGAVAGKEVVQLYVQDPVSTLVKPVKELKAFQKVFLNPGEEKEISFVLTAADLASYDPELHAWISEAGAYKVLVGNSSRHIAAEAAFVAKGITAYNYNCHTMLDTVMHDPRAKEILYRHLASYGADSTLLDEYITFFPHMELEKLMGILLMDLYPDDAARAAATEPMYAELHALDLSVLS</sequence>
<dbReference type="SMART" id="SM01217">
    <property type="entry name" value="Fn3_like"/>
    <property type="match status" value="1"/>
</dbReference>
<gene>
    <name evidence="6" type="ORF">IAG03_02695</name>
</gene>
<evidence type="ECO:0000256" key="2">
    <source>
        <dbReference type="ARBA" id="ARBA00022801"/>
    </source>
</evidence>
<dbReference type="InterPro" id="IPR013783">
    <property type="entry name" value="Ig-like_fold"/>
</dbReference>
<dbReference type="InterPro" id="IPR036881">
    <property type="entry name" value="Glyco_hydro_3_C_sf"/>
</dbReference>
<dbReference type="PANTHER" id="PTHR42715:SF10">
    <property type="entry name" value="BETA-GLUCOSIDASE"/>
    <property type="match status" value="1"/>
</dbReference>
<evidence type="ECO:0000256" key="3">
    <source>
        <dbReference type="ARBA" id="ARBA00023277"/>
    </source>
</evidence>
<dbReference type="InterPro" id="IPR026891">
    <property type="entry name" value="Fn3-like"/>
</dbReference>
<dbReference type="Proteomes" id="UP000651482">
    <property type="component" value="Unassembled WGS sequence"/>
</dbReference>
<dbReference type="InterPro" id="IPR017853">
    <property type="entry name" value="GH"/>
</dbReference>
<comment type="similarity">
    <text evidence="1 4">Belongs to the glycosyl hydrolase 3 family.</text>
</comment>
<evidence type="ECO:0000256" key="4">
    <source>
        <dbReference type="RuleBase" id="RU361161"/>
    </source>
</evidence>
<dbReference type="Pfam" id="PF00933">
    <property type="entry name" value="Glyco_hydro_3"/>
    <property type="match status" value="1"/>
</dbReference>
<dbReference type="RefSeq" id="WP_249318201.1">
    <property type="nucleotide sequence ID" value="NZ_JACRSN010000003.1"/>
</dbReference>
<dbReference type="AlphaFoldDB" id="A0A926HRL9"/>
<dbReference type="SUPFAM" id="SSF52279">
    <property type="entry name" value="Beta-D-glucan exohydrolase, C-terminal domain"/>
    <property type="match status" value="1"/>
</dbReference>
<evidence type="ECO:0000313" key="6">
    <source>
        <dbReference type="EMBL" id="MBC8532925.1"/>
    </source>
</evidence>
<evidence type="ECO:0000256" key="1">
    <source>
        <dbReference type="ARBA" id="ARBA00005336"/>
    </source>
</evidence>
<dbReference type="SUPFAM" id="SSF51445">
    <property type="entry name" value="(Trans)glycosidases"/>
    <property type="match status" value="1"/>
</dbReference>
<name>A0A926HRL9_9FIRM</name>
<reference evidence="6" key="1">
    <citation type="submission" date="2020-08" db="EMBL/GenBank/DDBJ databases">
        <title>Genome public.</title>
        <authorList>
            <person name="Liu C."/>
            <person name="Sun Q."/>
        </authorList>
    </citation>
    <scope>NUCLEOTIDE SEQUENCE</scope>
    <source>
        <strain evidence="6">NSJ-40</strain>
    </source>
</reference>
<evidence type="ECO:0000259" key="5">
    <source>
        <dbReference type="SMART" id="SM01217"/>
    </source>
</evidence>
<dbReference type="EMBL" id="JACRSN010000003">
    <property type="protein sequence ID" value="MBC8532925.1"/>
    <property type="molecule type" value="Genomic_DNA"/>
</dbReference>
<feature type="domain" description="Fibronectin type III-like" evidence="5">
    <location>
        <begin position="629"/>
        <end position="699"/>
    </location>
</feature>
<dbReference type="GO" id="GO:0005975">
    <property type="term" value="P:carbohydrate metabolic process"/>
    <property type="evidence" value="ECO:0007669"/>
    <property type="project" value="InterPro"/>
</dbReference>
<dbReference type="InterPro" id="IPR050288">
    <property type="entry name" value="Cellulose_deg_GH3"/>
</dbReference>
<dbReference type="InterPro" id="IPR019800">
    <property type="entry name" value="Glyco_hydro_3_AS"/>
</dbReference>
<keyword evidence="3" id="KW-0119">Carbohydrate metabolism</keyword>
<organism evidence="6 7">
    <name type="scientific">Yeguia hominis</name>
    <dbReference type="NCBI Taxonomy" id="2763662"/>
    <lineage>
        <taxon>Bacteria</taxon>
        <taxon>Bacillati</taxon>
        <taxon>Bacillota</taxon>
        <taxon>Clostridia</taxon>
        <taxon>Eubacteriales</taxon>
        <taxon>Yeguiaceae</taxon>
        <taxon>Yeguia</taxon>
    </lineage>
</organism>
<dbReference type="Pfam" id="PF01915">
    <property type="entry name" value="Glyco_hydro_3_C"/>
    <property type="match status" value="1"/>
</dbReference>
<comment type="caution">
    <text evidence="6">The sequence shown here is derived from an EMBL/GenBank/DDBJ whole genome shotgun (WGS) entry which is preliminary data.</text>
</comment>
<dbReference type="PANTHER" id="PTHR42715">
    <property type="entry name" value="BETA-GLUCOSIDASE"/>
    <property type="match status" value="1"/>
</dbReference>